<gene>
    <name evidence="6" type="ORF">GSF08_05955</name>
</gene>
<dbReference type="Proteomes" id="UP000434036">
    <property type="component" value="Unassembled WGS sequence"/>
</dbReference>
<dbReference type="InterPro" id="IPR002293">
    <property type="entry name" value="AA/rel_permease1"/>
</dbReference>
<evidence type="ECO:0000256" key="2">
    <source>
        <dbReference type="ARBA" id="ARBA00022692"/>
    </source>
</evidence>
<reference evidence="6 7" key="2">
    <citation type="submission" date="2020-01" db="EMBL/GenBank/DDBJ databases">
        <title>Clostridiaceae sp. nov. isolated from the gut of human by culturomics.</title>
        <authorList>
            <person name="Chang Y."/>
        </authorList>
    </citation>
    <scope>NUCLEOTIDE SEQUENCE [LARGE SCALE GENOMIC DNA]</scope>
    <source>
        <strain evidence="6 7">DONG20-135</strain>
    </source>
</reference>
<dbReference type="InterPro" id="IPR050598">
    <property type="entry name" value="AminoAcid_Transporter"/>
</dbReference>
<dbReference type="Pfam" id="PF13520">
    <property type="entry name" value="AA_permease_2"/>
    <property type="match status" value="1"/>
</dbReference>
<feature type="transmembrane region" description="Helical" evidence="5">
    <location>
        <begin position="42"/>
        <end position="68"/>
    </location>
</feature>
<dbReference type="PANTHER" id="PTHR11785:SF512">
    <property type="entry name" value="SOBREMESA, ISOFORM B"/>
    <property type="match status" value="1"/>
</dbReference>
<protein>
    <submittedName>
        <fullName evidence="6">Amino acid permease</fullName>
    </submittedName>
</protein>
<feature type="transmembrane region" description="Helical" evidence="5">
    <location>
        <begin position="337"/>
        <end position="357"/>
    </location>
</feature>
<reference evidence="6 7" key="1">
    <citation type="submission" date="2019-12" db="EMBL/GenBank/DDBJ databases">
        <authorList>
            <person name="Yang R."/>
        </authorList>
    </citation>
    <scope>NUCLEOTIDE SEQUENCE [LARGE SCALE GENOMIC DNA]</scope>
    <source>
        <strain evidence="6 7">DONG20-135</strain>
    </source>
</reference>
<comment type="subcellular location">
    <subcellularLocation>
        <location evidence="1">Membrane</location>
        <topology evidence="1">Multi-pass membrane protein</topology>
    </subcellularLocation>
</comment>
<dbReference type="AlphaFoldDB" id="A0A6N8U812"/>
<keyword evidence="3 5" id="KW-1133">Transmembrane helix</keyword>
<accession>A0A6N8U812</accession>
<evidence type="ECO:0000256" key="5">
    <source>
        <dbReference type="SAM" id="Phobius"/>
    </source>
</evidence>
<sequence length="436" mass="47428">MEQTTQKRKFGLLTTVAMIVGIVVGSGIFFKSPQILKQVNGNIPVGIAVFGVAAIGIIFGGLTISQYAQKEDHVGGVITYCEMAWGKTIGYITGWFQCVFYYPAICSVIAWVAANYTCALFGWPNLLINGQHSWHVWGLAVLYLIGSYLLNCLSTINAGRFQNIAMFMKLGALIVLAGGGIIFGDPAEAITHSGIYVTSGSGFLSALVVVIFAFDGWMVAPSIAHEIKNPKRNLPLALMAAPLIITGFYLAYFIGISSMAGADFILAGHDPLQLAATTLFGVMGMKAVMFFVIISVLGTLNGLVLGYIRLPYALALRKEIVFYPTLVKVHHKFDTPLYAAAAAFLLTLLWMLLHWLSVDGTALFHLTLFRGLEVDNLPIVLTYVFNGLLYLAVIIKGIDGRRLNWRQRYLYPTLALAGALLVMCMAVSSSQNLMSI</sequence>
<proteinExistence type="predicted"/>
<dbReference type="PANTHER" id="PTHR11785">
    <property type="entry name" value="AMINO ACID TRANSPORTER"/>
    <property type="match status" value="1"/>
</dbReference>
<dbReference type="Gene3D" id="1.20.1740.10">
    <property type="entry name" value="Amino acid/polyamine transporter I"/>
    <property type="match status" value="1"/>
</dbReference>
<evidence type="ECO:0000256" key="4">
    <source>
        <dbReference type="ARBA" id="ARBA00023136"/>
    </source>
</evidence>
<evidence type="ECO:0000256" key="3">
    <source>
        <dbReference type="ARBA" id="ARBA00022989"/>
    </source>
</evidence>
<dbReference type="RefSeq" id="WP_160624920.1">
    <property type="nucleotide sequence ID" value="NZ_WUUQ01000002.1"/>
</dbReference>
<dbReference type="GO" id="GO:0015179">
    <property type="term" value="F:L-amino acid transmembrane transporter activity"/>
    <property type="evidence" value="ECO:0007669"/>
    <property type="project" value="TreeGrafter"/>
</dbReference>
<evidence type="ECO:0000256" key="1">
    <source>
        <dbReference type="ARBA" id="ARBA00004141"/>
    </source>
</evidence>
<organism evidence="6 7">
    <name type="scientific">Copranaerobaculum intestinale</name>
    <dbReference type="NCBI Taxonomy" id="2692629"/>
    <lineage>
        <taxon>Bacteria</taxon>
        <taxon>Bacillati</taxon>
        <taxon>Bacillota</taxon>
        <taxon>Erysipelotrichia</taxon>
        <taxon>Erysipelotrichales</taxon>
        <taxon>Erysipelotrichaceae</taxon>
        <taxon>Copranaerobaculum</taxon>
    </lineage>
</organism>
<keyword evidence="7" id="KW-1185">Reference proteome</keyword>
<evidence type="ECO:0000313" key="6">
    <source>
        <dbReference type="EMBL" id="MXQ73474.1"/>
    </source>
</evidence>
<feature type="transmembrane region" description="Helical" evidence="5">
    <location>
        <begin position="377"/>
        <end position="397"/>
    </location>
</feature>
<feature type="transmembrane region" description="Helical" evidence="5">
    <location>
        <begin position="165"/>
        <end position="183"/>
    </location>
</feature>
<feature type="transmembrane region" description="Helical" evidence="5">
    <location>
        <begin position="409"/>
        <end position="428"/>
    </location>
</feature>
<feature type="transmembrane region" description="Helical" evidence="5">
    <location>
        <begin position="12"/>
        <end position="30"/>
    </location>
</feature>
<evidence type="ECO:0000313" key="7">
    <source>
        <dbReference type="Proteomes" id="UP000434036"/>
    </source>
</evidence>
<keyword evidence="2 5" id="KW-0812">Transmembrane</keyword>
<dbReference type="PIRSF" id="PIRSF006060">
    <property type="entry name" value="AA_transporter"/>
    <property type="match status" value="1"/>
</dbReference>
<feature type="transmembrane region" description="Helical" evidence="5">
    <location>
        <begin position="89"/>
        <end position="114"/>
    </location>
</feature>
<feature type="transmembrane region" description="Helical" evidence="5">
    <location>
        <begin position="134"/>
        <end position="153"/>
    </location>
</feature>
<name>A0A6N8U812_9FIRM</name>
<feature type="transmembrane region" description="Helical" evidence="5">
    <location>
        <begin position="287"/>
        <end position="308"/>
    </location>
</feature>
<dbReference type="EMBL" id="WUUQ01000002">
    <property type="protein sequence ID" value="MXQ73474.1"/>
    <property type="molecule type" value="Genomic_DNA"/>
</dbReference>
<feature type="transmembrane region" description="Helical" evidence="5">
    <location>
        <begin position="203"/>
        <end position="224"/>
    </location>
</feature>
<dbReference type="GO" id="GO:0016020">
    <property type="term" value="C:membrane"/>
    <property type="evidence" value="ECO:0007669"/>
    <property type="project" value="UniProtKB-SubCell"/>
</dbReference>
<feature type="transmembrane region" description="Helical" evidence="5">
    <location>
        <begin position="236"/>
        <end position="267"/>
    </location>
</feature>
<keyword evidence="4 5" id="KW-0472">Membrane</keyword>
<comment type="caution">
    <text evidence="6">The sequence shown here is derived from an EMBL/GenBank/DDBJ whole genome shotgun (WGS) entry which is preliminary data.</text>
</comment>